<name>A0A1D7YNB5_9ACTN</name>
<accession>A0A1D7YNB5</accession>
<dbReference type="GO" id="GO:0003677">
    <property type="term" value="F:DNA binding"/>
    <property type="evidence" value="ECO:0007669"/>
    <property type="project" value="InterPro"/>
</dbReference>
<gene>
    <name evidence="2" type="ORF">BFF78_09855</name>
</gene>
<keyword evidence="3" id="KW-1185">Reference proteome</keyword>
<dbReference type="SMART" id="SM00421">
    <property type="entry name" value="HTH_LUXR"/>
    <property type="match status" value="1"/>
</dbReference>
<evidence type="ECO:0000259" key="1">
    <source>
        <dbReference type="SMART" id="SM00421"/>
    </source>
</evidence>
<dbReference type="AlphaFoldDB" id="A0A1D7YNB5"/>
<dbReference type="Proteomes" id="UP000094960">
    <property type="component" value="Chromosome"/>
</dbReference>
<dbReference type="InterPro" id="IPR016032">
    <property type="entry name" value="Sig_transdc_resp-reg_C-effctor"/>
</dbReference>
<reference evidence="3" key="1">
    <citation type="submission" date="2016-09" db="EMBL/GenBank/DDBJ databases">
        <title>Streptomyces puniciscabiei strain:TW1S1 Genome sequencing and assembly.</title>
        <authorList>
            <person name="Kim M.-K."/>
            <person name="Kim S.B."/>
        </authorList>
    </citation>
    <scope>NUCLEOTIDE SEQUENCE [LARGE SCALE GENOMIC DNA]</scope>
    <source>
        <strain evidence="3">TW1S1</strain>
    </source>
</reference>
<dbReference type="EMBL" id="CP017248">
    <property type="protein sequence ID" value="AOR37004.1"/>
    <property type="molecule type" value="Genomic_DNA"/>
</dbReference>
<proteinExistence type="predicted"/>
<organism evidence="2 3">
    <name type="scientific">Streptomyces fodineus</name>
    <dbReference type="NCBI Taxonomy" id="1904616"/>
    <lineage>
        <taxon>Bacteria</taxon>
        <taxon>Bacillati</taxon>
        <taxon>Actinomycetota</taxon>
        <taxon>Actinomycetes</taxon>
        <taxon>Kitasatosporales</taxon>
        <taxon>Streptomycetaceae</taxon>
        <taxon>Streptomyces</taxon>
    </lineage>
</organism>
<protein>
    <recommendedName>
        <fullName evidence="1">HTH luxR-type domain-containing protein</fullName>
    </recommendedName>
</protein>
<dbReference type="InterPro" id="IPR036388">
    <property type="entry name" value="WH-like_DNA-bd_sf"/>
</dbReference>
<dbReference type="KEGG" id="spun:BFF78_09855"/>
<dbReference type="GO" id="GO:0006355">
    <property type="term" value="P:regulation of DNA-templated transcription"/>
    <property type="evidence" value="ECO:0007669"/>
    <property type="project" value="InterPro"/>
</dbReference>
<dbReference type="SUPFAM" id="SSF46894">
    <property type="entry name" value="C-terminal effector domain of the bipartite response regulators"/>
    <property type="match status" value="1"/>
</dbReference>
<evidence type="ECO:0000313" key="2">
    <source>
        <dbReference type="EMBL" id="AOR37004.1"/>
    </source>
</evidence>
<sequence length="257" mass="27670">MDSPGTNRGRETGPGDHAAHVEQTLLQARALIESTVSLYRQRRPSGSDGTHTSVAVPREALARLLGEARHTVCVALTAADEFSATVKALLTAARPGPNVRVLCATSVVDCSLARLSATGGARFEVRCSEGELRDAVVVDGARALVRTLPGDDGTAQATLVTDTAAVRALELLFAGTWSRCRRLDDHLALGPRLQSELSRRILERLRSGQTDDVAARELNVSLRTYRRHVAEIMRELGASSRFQAGARAVELGLMQQR</sequence>
<evidence type="ECO:0000313" key="3">
    <source>
        <dbReference type="Proteomes" id="UP000094960"/>
    </source>
</evidence>
<dbReference type="Gene3D" id="1.10.10.10">
    <property type="entry name" value="Winged helix-like DNA-binding domain superfamily/Winged helix DNA-binding domain"/>
    <property type="match status" value="1"/>
</dbReference>
<dbReference type="InterPro" id="IPR000792">
    <property type="entry name" value="Tscrpt_reg_LuxR_C"/>
</dbReference>
<feature type="domain" description="HTH luxR-type" evidence="1">
    <location>
        <begin position="194"/>
        <end position="248"/>
    </location>
</feature>